<name>A0A1G7X2Y6_PSEOR</name>
<dbReference type="SUPFAM" id="SSF53756">
    <property type="entry name" value="UDP-Glycosyltransferase/glycogen phosphorylase"/>
    <property type="match status" value="1"/>
</dbReference>
<keyword evidence="3" id="KW-1185">Reference proteome</keyword>
<dbReference type="GO" id="GO:0016758">
    <property type="term" value="F:hexosyltransferase activity"/>
    <property type="evidence" value="ECO:0007669"/>
    <property type="project" value="InterPro"/>
</dbReference>
<dbReference type="Gene3D" id="3.40.50.2000">
    <property type="entry name" value="Glycogen Phosphorylase B"/>
    <property type="match status" value="1"/>
</dbReference>
<dbReference type="STRING" id="366584.SAMN05216377_11568"/>
<feature type="domain" description="Glycosyl transferase family 28 C-terminal" evidence="1">
    <location>
        <begin position="235"/>
        <end position="288"/>
    </location>
</feature>
<reference evidence="2 3" key="1">
    <citation type="submission" date="2016-10" db="EMBL/GenBank/DDBJ databases">
        <authorList>
            <person name="de Groot N.N."/>
        </authorList>
    </citation>
    <scope>NUCLEOTIDE SEQUENCE [LARGE SCALE GENOMIC DNA]</scope>
    <source>
        <strain evidence="2 3">CGMCC 4.3143</strain>
    </source>
</reference>
<keyword evidence="2" id="KW-0808">Transferase</keyword>
<dbReference type="RefSeq" id="WP_093088082.1">
    <property type="nucleotide sequence ID" value="NZ_FNBE01000015.1"/>
</dbReference>
<dbReference type="AlphaFoldDB" id="A0A1G7X2Y6"/>
<sequence length="338" mass="34919">MTVLYYVHHQGSGHVHRAVAIASALAEDAVPVIGLSSLPRPVGWPGEWIDLPLDTGGPLDGEDVTAGGTLHWVPRGHRGLRARTALASRALADPAVRLCVADVSVEMGLLARLHGVPVVVVGQPGVRDDRAHRTVYDLATRVLLPWPALPDLLRPHPDTAEHVGAVSRYEGRTAAPPPDGNRVLVLWGRGGAGPAAADLAAAAAATPTWSWAVTGTAGPDVPAGVRPLGHVQDVWAALAEADVVVTHAGQNAVAEVAAARRPAIVLPQARPHGEQAATGAALARHGLAQVADGWPAAECWPGLLGEARRRGGAAWAQWSDGSGVARAARLLADVRATA</sequence>
<dbReference type="PANTHER" id="PTHR21015">
    <property type="entry name" value="UDP-N-ACETYLGLUCOSAMINE--N-ACETYLMURAMYL-(PENTAPEPTIDE) PYROPHOSPHORYL-UNDECAPRENOL N-ACETYLGLUCOSAMINE TRANSFERASE 1"/>
    <property type="match status" value="1"/>
</dbReference>
<dbReference type="PANTHER" id="PTHR21015:SF22">
    <property type="entry name" value="GLYCOSYLTRANSFERASE"/>
    <property type="match status" value="1"/>
</dbReference>
<gene>
    <name evidence="2" type="ORF">SAMN05216377_11568</name>
</gene>
<accession>A0A1G7X2Y6</accession>
<protein>
    <submittedName>
        <fullName evidence="2">UDP-N-acetylglucosamine:LPS N-acetylglucosamine transferase</fullName>
    </submittedName>
</protein>
<organism evidence="2 3">
    <name type="scientific">Pseudonocardia oroxyli</name>
    <dbReference type="NCBI Taxonomy" id="366584"/>
    <lineage>
        <taxon>Bacteria</taxon>
        <taxon>Bacillati</taxon>
        <taxon>Actinomycetota</taxon>
        <taxon>Actinomycetes</taxon>
        <taxon>Pseudonocardiales</taxon>
        <taxon>Pseudonocardiaceae</taxon>
        <taxon>Pseudonocardia</taxon>
    </lineage>
</organism>
<evidence type="ECO:0000313" key="2">
    <source>
        <dbReference type="EMBL" id="SDG78554.1"/>
    </source>
</evidence>
<dbReference type="Proteomes" id="UP000198967">
    <property type="component" value="Unassembled WGS sequence"/>
</dbReference>
<evidence type="ECO:0000313" key="3">
    <source>
        <dbReference type="Proteomes" id="UP000198967"/>
    </source>
</evidence>
<evidence type="ECO:0000259" key="1">
    <source>
        <dbReference type="Pfam" id="PF04101"/>
    </source>
</evidence>
<dbReference type="Pfam" id="PF04101">
    <property type="entry name" value="Glyco_tran_28_C"/>
    <property type="match status" value="1"/>
</dbReference>
<proteinExistence type="predicted"/>
<dbReference type="OrthoDB" id="9809594at2"/>
<dbReference type="InterPro" id="IPR007235">
    <property type="entry name" value="Glyco_trans_28_C"/>
</dbReference>
<dbReference type="EMBL" id="FNBE01000015">
    <property type="protein sequence ID" value="SDG78554.1"/>
    <property type="molecule type" value="Genomic_DNA"/>
</dbReference>